<evidence type="ECO:0000313" key="2">
    <source>
        <dbReference type="Proteomes" id="UP001140087"/>
    </source>
</evidence>
<sequence>MIIRVRAPEGMFRIEVGVEDTLAQLLEKLAPAMKAPGPDAILLSRDVAHRGLLAEFERSVVSLGLKHGDMLFATVAPSARPSVEPSPAPAAASAGPAAASRSVVQEQVDSQLERDGGLIKRQRDGRMCKHGGNSMCEYCMPIEPYDKGYLEEKGVKHMSFQAHLRKILTNHKIRGDISGGLPPNVPFPLEDPDYRVRAGCLSGHAPWPAGICSKCQPSAITLQRQPFRMVDNVEFSSPDIVDRLLAFWRATRCQRFGLLYGRYDVSPDVPLGIKAVVEAIYEPAQSWEPDGVRVAVESDAFAREVARADAVAEACGMRIVGMIFTDLTPAAEPGKVLYRRHADSYFLTSLECRLAAFMQLRSPNACRWARGGRFGSKFVTCCVGGNQDGDVDISAWQLSNSAMAMLAADLIVPSSQPSKMCVQEPTATRYVPDVFYKYTNEYNLPVTANAKPAFPVEYLLVNLTHGFPLAASSAFGSDSPFAIENREHVQQPQTLGALKRHVEAAAGSPARLAALLADFHLLVYLAGLDILGADEIRLAARVVREPAEAAVAGQQLMESPGWQTLALMLREASDSDLGGASSMATRGSDVPDSLASVSSRPASSEPGAAAGAGSRWACRHCTFENSAAADSCDMCALPRD</sequence>
<dbReference type="Proteomes" id="UP001140087">
    <property type="component" value="Unassembled WGS sequence"/>
</dbReference>
<dbReference type="EMBL" id="JANBUN010000395">
    <property type="protein sequence ID" value="KAJ2804096.1"/>
    <property type="molecule type" value="Genomic_DNA"/>
</dbReference>
<gene>
    <name evidence="1" type="primary">NPL4</name>
    <name evidence="1" type="ORF">H4R21_001778</name>
</gene>
<protein>
    <submittedName>
        <fullName evidence="1">Nuclear protein localization protein 4</fullName>
    </submittedName>
</protein>
<accession>A0ACC1LB85</accession>
<keyword evidence="2" id="KW-1185">Reference proteome</keyword>
<proteinExistence type="predicted"/>
<name>A0ACC1LB85_9FUNG</name>
<organism evidence="1 2">
    <name type="scientific">Coemansia helicoidea</name>
    <dbReference type="NCBI Taxonomy" id="1286919"/>
    <lineage>
        <taxon>Eukaryota</taxon>
        <taxon>Fungi</taxon>
        <taxon>Fungi incertae sedis</taxon>
        <taxon>Zoopagomycota</taxon>
        <taxon>Kickxellomycotina</taxon>
        <taxon>Kickxellomycetes</taxon>
        <taxon>Kickxellales</taxon>
        <taxon>Kickxellaceae</taxon>
        <taxon>Coemansia</taxon>
    </lineage>
</organism>
<comment type="caution">
    <text evidence="1">The sequence shown here is derived from an EMBL/GenBank/DDBJ whole genome shotgun (WGS) entry which is preliminary data.</text>
</comment>
<evidence type="ECO:0000313" key="1">
    <source>
        <dbReference type="EMBL" id="KAJ2804096.1"/>
    </source>
</evidence>
<reference evidence="1" key="1">
    <citation type="submission" date="2022-07" db="EMBL/GenBank/DDBJ databases">
        <title>Phylogenomic reconstructions and comparative analyses of Kickxellomycotina fungi.</title>
        <authorList>
            <person name="Reynolds N.K."/>
            <person name="Stajich J.E."/>
            <person name="Barry K."/>
            <person name="Grigoriev I.V."/>
            <person name="Crous P."/>
            <person name="Smith M.E."/>
        </authorList>
    </citation>
    <scope>NUCLEOTIDE SEQUENCE</scope>
    <source>
        <strain evidence="1">BCRC 34780</strain>
    </source>
</reference>